<keyword evidence="1" id="KW-0472">Membrane</keyword>
<feature type="transmembrane region" description="Helical" evidence="1">
    <location>
        <begin position="129"/>
        <end position="154"/>
    </location>
</feature>
<feature type="transmembrane region" description="Helical" evidence="1">
    <location>
        <begin position="98"/>
        <end position="117"/>
    </location>
</feature>
<proteinExistence type="predicted"/>
<dbReference type="KEGG" id="pbr:PB2503_10549"/>
<sequence>MIRILLALAIAATAYLGPWVWDRSGALFEGGFSQEAAVSGAVFIADTVECARQGTFSVAGACAPEQEIFGKLIVGTIALALLSAVISLLGLLPLVGRLTSIITIFSGLVALITFAFFGKELIVAETASLAYFGWGAYATAVFGFLTILAGIAGLGGDGD</sequence>
<name>E0TGM9_PARBH</name>
<feature type="transmembrane region" description="Helical" evidence="1">
    <location>
        <begin position="72"/>
        <end position="91"/>
    </location>
</feature>
<reference evidence="3" key="1">
    <citation type="submission" date="2010-08" db="EMBL/GenBank/DDBJ databases">
        <title>Genome sequence of Parvularcula bermudensis HTCC2503.</title>
        <authorList>
            <person name="Kang D.-M."/>
            <person name="Oh H.-M."/>
            <person name="Cho J.-C."/>
        </authorList>
    </citation>
    <scope>NUCLEOTIDE SEQUENCE [LARGE SCALE GENOMIC DNA]</scope>
    <source>
        <strain evidence="3">ATCC BAA-594 / HTCC2503 / KCTC 12087</strain>
    </source>
</reference>
<dbReference type="STRING" id="314260.PB2503_10549"/>
<dbReference type="AlphaFoldDB" id="E0TGM9"/>
<protein>
    <submittedName>
        <fullName evidence="2">Coproporphyrinogen III oxidase</fullName>
    </submittedName>
</protein>
<keyword evidence="3" id="KW-1185">Reference proteome</keyword>
<dbReference type="HOGENOM" id="CLU_1659064_0_0_5"/>
<dbReference type="OrthoDB" id="9927322at2"/>
<evidence type="ECO:0000313" key="3">
    <source>
        <dbReference type="Proteomes" id="UP000001302"/>
    </source>
</evidence>
<gene>
    <name evidence="2" type="ordered locus">PB2503_10549</name>
</gene>
<organism evidence="2 3">
    <name type="scientific">Parvularcula bermudensis (strain ATCC BAA-594 / HTCC2503 / KCTC 12087)</name>
    <dbReference type="NCBI Taxonomy" id="314260"/>
    <lineage>
        <taxon>Bacteria</taxon>
        <taxon>Pseudomonadati</taxon>
        <taxon>Pseudomonadota</taxon>
        <taxon>Alphaproteobacteria</taxon>
        <taxon>Parvularculales</taxon>
        <taxon>Parvularculaceae</taxon>
        <taxon>Parvularcula</taxon>
    </lineage>
</organism>
<dbReference type="Proteomes" id="UP000001302">
    <property type="component" value="Chromosome"/>
</dbReference>
<dbReference type="RefSeq" id="WP_013301135.1">
    <property type="nucleotide sequence ID" value="NC_014414.1"/>
</dbReference>
<evidence type="ECO:0000256" key="1">
    <source>
        <dbReference type="SAM" id="Phobius"/>
    </source>
</evidence>
<keyword evidence="1" id="KW-1133">Transmembrane helix</keyword>
<reference evidence="2 3" key="2">
    <citation type="journal article" date="2011" name="J. Bacteriol.">
        <title>Complete genome sequence of strain HTCC2503T of Parvularcula bermudensis, the type species of the order "Parvularculales" in the class Alphaproteobacteria.</title>
        <authorList>
            <person name="Oh H.M."/>
            <person name="Kang I."/>
            <person name="Vergin K.L."/>
            <person name="Kang D."/>
            <person name="Rhee K.H."/>
            <person name="Giovannoni S.J."/>
            <person name="Cho J.C."/>
        </authorList>
    </citation>
    <scope>NUCLEOTIDE SEQUENCE [LARGE SCALE GENOMIC DNA]</scope>
    <source>
        <strain evidence="3">ATCC BAA-594 / HTCC2503 / KCTC 12087</strain>
    </source>
</reference>
<dbReference type="EMBL" id="CP002156">
    <property type="protein sequence ID" value="ADM10161.1"/>
    <property type="molecule type" value="Genomic_DNA"/>
</dbReference>
<keyword evidence="1" id="KW-0812">Transmembrane</keyword>
<accession>E0TGM9</accession>
<evidence type="ECO:0000313" key="2">
    <source>
        <dbReference type="EMBL" id="ADM10161.1"/>
    </source>
</evidence>